<organism evidence="1 2">
    <name type="scientific">Candidatus Taylorbacteria bacterium RIFCSPHIGHO2_02_FULL_43_32b</name>
    <dbReference type="NCBI Taxonomy" id="1802306"/>
    <lineage>
        <taxon>Bacteria</taxon>
        <taxon>Candidatus Tayloriibacteriota</taxon>
    </lineage>
</organism>
<dbReference type="EMBL" id="MHRK01000041">
    <property type="protein sequence ID" value="OHA23197.1"/>
    <property type="molecule type" value="Genomic_DNA"/>
</dbReference>
<dbReference type="Proteomes" id="UP000177130">
    <property type="component" value="Unassembled WGS sequence"/>
</dbReference>
<sequence length="297" mass="32142">MIGRLSSFARIQAADQRGRNEKNKGAKCAGKDKMIVKICRGIGNPGKLWTGDEPETGSLVNAKLLHKICPQCGHDGKRIGTAQVFRVDKESTFSPEAVEALEVQTLFLTMGGVGSTCSNAVNTATEWENLDLDLSKIQCWNWSGRCGGHAILNPLAVMSGYVGRGDLPKPKQGFVWVQTYSGSTLSEYVLLREDMSSHALPTVEVTHHLCPPCRQRQEVEGIPEGLLVTREHFAIAGATSKKFEAALFGSELPSNSETIPARSLCGLAHDEYCSCRELYTAAIDAARTATSSETEVA</sequence>
<dbReference type="AlphaFoldDB" id="A0A1G2MH62"/>
<gene>
    <name evidence="1" type="ORF">A3C72_00050</name>
</gene>
<evidence type="ECO:0000313" key="2">
    <source>
        <dbReference type="Proteomes" id="UP000177130"/>
    </source>
</evidence>
<proteinExistence type="predicted"/>
<reference evidence="1 2" key="1">
    <citation type="journal article" date="2016" name="Nat. Commun.">
        <title>Thousands of microbial genomes shed light on interconnected biogeochemical processes in an aquifer system.</title>
        <authorList>
            <person name="Anantharaman K."/>
            <person name="Brown C.T."/>
            <person name="Hug L.A."/>
            <person name="Sharon I."/>
            <person name="Castelle C.J."/>
            <person name="Probst A.J."/>
            <person name="Thomas B.C."/>
            <person name="Singh A."/>
            <person name="Wilkins M.J."/>
            <person name="Karaoz U."/>
            <person name="Brodie E.L."/>
            <person name="Williams K.H."/>
            <person name="Hubbard S.S."/>
            <person name="Banfield J.F."/>
        </authorList>
    </citation>
    <scope>NUCLEOTIDE SEQUENCE [LARGE SCALE GENOMIC DNA]</scope>
</reference>
<comment type="caution">
    <text evidence="1">The sequence shown here is derived from an EMBL/GenBank/DDBJ whole genome shotgun (WGS) entry which is preliminary data.</text>
</comment>
<accession>A0A1G2MH62</accession>
<name>A0A1G2MH62_9BACT</name>
<protein>
    <submittedName>
        <fullName evidence="1">Uncharacterized protein</fullName>
    </submittedName>
</protein>
<evidence type="ECO:0000313" key="1">
    <source>
        <dbReference type="EMBL" id="OHA23197.1"/>
    </source>
</evidence>